<gene>
    <name evidence="6" type="primary">rsmH</name>
    <name evidence="7" type="ORF">A3G90_04010</name>
</gene>
<sequence>MTHLPMKHITVLQKEAVAALELSPNSIVVDATFGAGGHAKLICEELSNEGVYIGIDADKTAFEGNTLEGKQVAPTIHLVNDNFANLSDVLGSLHIKKVDAVLADLGWRTDQFTDGGKGFSFNGDEPLLMTYGNPESYPFTAYDIVNSWEEENIADILYGYAEERHSRRIARAIVEARKSDEIKTASHLAAIIESAVPGFYKNGKIHPATKTFQAMRIAVNDELGTLERFIASALSHLATDGILAIITFHSLEDRIVKLRFREFAKTGEYFIITKKPIVATRAELLANPRARSAKLRVIQKIT</sequence>
<dbReference type="HAMAP" id="MF_01007">
    <property type="entry name" value="16SrRNA_methyltr_H"/>
    <property type="match status" value="1"/>
</dbReference>
<dbReference type="GO" id="GO:0071424">
    <property type="term" value="F:rRNA (cytosine-N4-)-methyltransferase activity"/>
    <property type="evidence" value="ECO:0007669"/>
    <property type="project" value="UniProtKB-UniRule"/>
</dbReference>
<comment type="similarity">
    <text evidence="1 6">Belongs to the methyltransferase superfamily. RsmH family.</text>
</comment>
<dbReference type="NCBIfam" id="TIGR00006">
    <property type="entry name" value="16S rRNA (cytosine(1402)-N(4))-methyltransferase RsmH"/>
    <property type="match status" value="1"/>
</dbReference>
<accession>A0A1F6FH58</accession>
<feature type="binding site" evidence="6">
    <location>
        <begin position="36"/>
        <end position="38"/>
    </location>
    <ligand>
        <name>S-adenosyl-L-methionine</name>
        <dbReference type="ChEBI" id="CHEBI:59789"/>
    </ligand>
</feature>
<keyword evidence="6" id="KW-0963">Cytoplasm</keyword>
<dbReference type="SUPFAM" id="SSF53335">
    <property type="entry name" value="S-adenosyl-L-methionine-dependent methyltransferases"/>
    <property type="match status" value="1"/>
</dbReference>
<name>A0A1F6FH58_9BACT</name>
<dbReference type="InterPro" id="IPR002903">
    <property type="entry name" value="RsmH"/>
</dbReference>
<evidence type="ECO:0000313" key="7">
    <source>
        <dbReference type="EMBL" id="OGG85193.1"/>
    </source>
</evidence>
<evidence type="ECO:0000256" key="6">
    <source>
        <dbReference type="HAMAP-Rule" id="MF_01007"/>
    </source>
</evidence>
<feature type="binding site" evidence="6">
    <location>
        <position position="56"/>
    </location>
    <ligand>
        <name>S-adenosyl-L-methionine</name>
        <dbReference type="ChEBI" id="CHEBI:59789"/>
    </ligand>
</feature>
<feature type="binding site" evidence="6">
    <location>
        <position position="111"/>
    </location>
    <ligand>
        <name>S-adenosyl-L-methionine</name>
        <dbReference type="ChEBI" id="CHEBI:59789"/>
    </ligand>
</feature>
<keyword evidence="2 6" id="KW-0698">rRNA processing</keyword>
<reference evidence="7 8" key="1">
    <citation type="journal article" date="2016" name="Nat. Commun.">
        <title>Thousands of microbial genomes shed light on interconnected biogeochemical processes in an aquifer system.</title>
        <authorList>
            <person name="Anantharaman K."/>
            <person name="Brown C.T."/>
            <person name="Hug L.A."/>
            <person name="Sharon I."/>
            <person name="Castelle C.J."/>
            <person name="Probst A.J."/>
            <person name="Thomas B.C."/>
            <person name="Singh A."/>
            <person name="Wilkins M.J."/>
            <person name="Karaoz U."/>
            <person name="Brodie E.L."/>
            <person name="Williams K.H."/>
            <person name="Hubbard S.S."/>
            <person name="Banfield J.F."/>
        </authorList>
    </citation>
    <scope>NUCLEOTIDE SEQUENCE [LARGE SCALE GENOMIC DNA]</scope>
</reference>
<dbReference type="EC" id="2.1.1.199" evidence="6"/>
<organism evidence="7 8">
    <name type="scientific">Candidatus Kaiserbacteria bacterium RIFCSPLOWO2_12_FULL_45_26</name>
    <dbReference type="NCBI Taxonomy" id="1798525"/>
    <lineage>
        <taxon>Bacteria</taxon>
        <taxon>Candidatus Kaiseribacteriota</taxon>
    </lineage>
</organism>
<dbReference type="Pfam" id="PF01795">
    <property type="entry name" value="Methyltransf_5"/>
    <property type="match status" value="1"/>
</dbReference>
<feature type="binding site" evidence="6">
    <location>
        <position position="83"/>
    </location>
    <ligand>
        <name>S-adenosyl-L-methionine</name>
        <dbReference type="ChEBI" id="CHEBI:59789"/>
    </ligand>
</feature>
<comment type="subcellular location">
    <subcellularLocation>
        <location evidence="6">Cytoplasm</location>
    </subcellularLocation>
</comment>
<dbReference type="EMBL" id="MFMM01000001">
    <property type="protein sequence ID" value="OGG85193.1"/>
    <property type="molecule type" value="Genomic_DNA"/>
</dbReference>
<dbReference type="PANTHER" id="PTHR11265:SF0">
    <property type="entry name" value="12S RRNA N4-METHYLCYTIDINE METHYLTRANSFERASE"/>
    <property type="match status" value="1"/>
</dbReference>
<evidence type="ECO:0000313" key="8">
    <source>
        <dbReference type="Proteomes" id="UP000177325"/>
    </source>
</evidence>
<proteinExistence type="inferred from homology"/>
<dbReference type="InterPro" id="IPR023397">
    <property type="entry name" value="SAM-dep_MeTrfase_MraW_recog"/>
</dbReference>
<dbReference type="STRING" id="1798525.A3G90_04010"/>
<feature type="binding site" evidence="6">
    <location>
        <position position="104"/>
    </location>
    <ligand>
        <name>S-adenosyl-L-methionine</name>
        <dbReference type="ChEBI" id="CHEBI:59789"/>
    </ligand>
</feature>
<dbReference type="GO" id="GO:0070475">
    <property type="term" value="P:rRNA base methylation"/>
    <property type="evidence" value="ECO:0007669"/>
    <property type="project" value="UniProtKB-UniRule"/>
</dbReference>
<comment type="caution">
    <text evidence="7">The sequence shown here is derived from an EMBL/GenBank/DDBJ whole genome shotgun (WGS) entry which is preliminary data.</text>
</comment>
<comment type="catalytic activity">
    <reaction evidence="6">
        <text>cytidine(1402) in 16S rRNA + S-adenosyl-L-methionine = N(4)-methylcytidine(1402) in 16S rRNA + S-adenosyl-L-homocysteine + H(+)</text>
        <dbReference type="Rhea" id="RHEA:42928"/>
        <dbReference type="Rhea" id="RHEA-COMP:10286"/>
        <dbReference type="Rhea" id="RHEA-COMP:10287"/>
        <dbReference type="ChEBI" id="CHEBI:15378"/>
        <dbReference type="ChEBI" id="CHEBI:57856"/>
        <dbReference type="ChEBI" id="CHEBI:59789"/>
        <dbReference type="ChEBI" id="CHEBI:74506"/>
        <dbReference type="ChEBI" id="CHEBI:82748"/>
        <dbReference type="EC" id="2.1.1.199"/>
    </reaction>
</comment>
<dbReference type="PIRSF" id="PIRSF004486">
    <property type="entry name" value="MraW"/>
    <property type="match status" value="1"/>
</dbReference>
<evidence type="ECO:0000256" key="4">
    <source>
        <dbReference type="ARBA" id="ARBA00022679"/>
    </source>
</evidence>
<dbReference type="Gene3D" id="3.40.50.150">
    <property type="entry name" value="Vaccinia Virus protein VP39"/>
    <property type="match status" value="1"/>
</dbReference>
<keyword evidence="4 6" id="KW-0808">Transferase</keyword>
<dbReference type="InterPro" id="IPR029063">
    <property type="entry name" value="SAM-dependent_MTases_sf"/>
</dbReference>
<protein>
    <recommendedName>
        <fullName evidence="6">Ribosomal RNA small subunit methyltransferase H</fullName>
        <ecNumber evidence="6">2.1.1.199</ecNumber>
    </recommendedName>
    <alternativeName>
        <fullName evidence="6">16S rRNA m(4)C1402 methyltransferase</fullName>
    </alternativeName>
    <alternativeName>
        <fullName evidence="6">rRNA (cytosine-N(4)-)-methyltransferase RsmH</fullName>
    </alternativeName>
</protein>
<dbReference type="Gene3D" id="1.10.150.170">
    <property type="entry name" value="Putative methyltransferase TM0872, insert domain"/>
    <property type="match status" value="1"/>
</dbReference>
<evidence type="ECO:0000256" key="2">
    <source>
        <dbReference type="ARBA" id="ARBA00022552"/>
    </source>
</evidence>
<evidence type="ECO:0000256" key="3">
    <source>
        <dbReference type="ARBA" id="ARBA00022603"/>
    </source>
</evidence>
<dbReference type="SUPFAM" id="SSF81799">
    <property type="entry name" value="Putative methyltransferase TM0872, insert domain"/>
    <property type="match status" value="1"/>
</dbReference>
<comment type="function">
    <text evidence="6">Specifically methylates the N4 position of cytidine in position 1402 (C1402) of 16S rRNA.</text>
</comment>
<dbReference type="Proteomes" id="UP000177325">
    <property type="component" value="Unassembled WGS sequence"/>
</dbReference>
<dbReference type="GO" id="GO:0005737">
    <property type="term" value="C:cytoplasm"/>
    <property type="evidence" value="ECO:0007669"/>
    <property type="project" value="UniProtKB-SubCell"/>
</dbReference>
<evidence type="ECO:0000256" key="5">
    <source>
        <dbReference type="ARBA" id="ARBA00022691"/>
    </source>
</evidence>
<dbReference type="AlphaFoldDB" id="A0A1F6FH58"/>
<evidence type="ECO:0000256" key="1">
    <source>
        <dbReference type="ARBA" id="ARBA00010396"/>
    </source>
</evidence>
<keyword evidence="3 6" id="KW-0489">Methyltransferase</keyword>
<dbReference type="PANTHER" id="PTHR11265">
    <property type="entry name" value="S-ADENOSYL-METHYLTRANSFERASE MRAW"/>
    <property type="match status" value="1"/>
</dbReference>
<keyword evidence="5 6" id="KW-0949">S-adenosyl-L-methionine</keyword>